<accession>W4LVT2</accession>
<feature type="chain" id="PRO_5004844683" evidence="1">
    <location>
        <begin position="24"/>
        <end position="75"/>
    </location>
</feature>
<sequence>MRKTMTLVFALALLVGFSGFAMAGGDGFCAYSDKKAQAHAKTEKTQPVASKTDKADGNLALAVADKTQKTTDAKK</sequence>
<proteinExistence type="predicted"/>
<evidence type="ECO:0000313" key="2">
    <source>
        <dbReference type="EMBL" id="ETX02219.1"/>
    </source>
</evidence>
<comment type="caution">
    <text evidence="2">The sequence shown here is derived from an EMBL/GenBank/DDBJ whole genome shotgun (WGS) entry which is preliminary data.</text>
</comment>
<protein>
    <submittedName>
        <fullName evidence="2">Uncharacterized protein</fullName>
    </submittedName>
</protein>
<keyword evidence="1" id="KW-0732">Signal</keyword>
<keyword evidence="3" id="KW-1185">Reference proteome</keyword>
<dbReference type="Proteomes" id="UP000019141">
    <property type="component" value="Unassembled WGS sequence"/>
</dbReference>
<reference evidence="2 3" key="1">
    <citation type="journal article" date="2014" name="Nature">
        <title>An environmental bacterial taxon with a large and distinct metabolic repertoire.</title>
        <authorList>
            <person name="Wilson M.C."/>
            <person name="Mori T."/>
            <person name="Ruckert C."/>
            <person name="Uria A.R."/>
            <person name="Helf M.J."/>
            <person name="Takada K."/>
            <person name="Gernert C."/>
            <person name="Steffens U.A."/>
            <person name="Heycke N."/>
            <person name="Schmitt S."/>
            <person name="Rinke C."/>
            <person name="Helfrich E.J."/>
            <person name="Brachmann A.O."/>
            <person name="Gurgui C."/>
            <person name="Wakimoto T."/>
            <person name="Kracht M."/>
            <person name="Crusemann M."/>
            <person name="Hentschel U."/>
            <person name="Abe I."/>
            <person name="Matsunaga S."/>
            <person name="Kalinowski J."/>
            <person name="Takeyama H."/>
            <person name="Piel J."/>
        </authorList>
    </citation>
    <scope>NUCLEOTIDE SEQUENCE [LARGE SCALE GENOMIC DNA]</scope>
    <source>
        <strain evidence="3">TSY1</strain>
    </source>
</reference>
<name>W4LVT2_ENTF1</name>
<feature type="signal peptide" evidence="1">
    <location>
        <begin position="1"/>
        <end position="23"/>
    </location>
</feature>
<dbReference type="EMBL" id="AZHW01000166">
    <property type="protein sequence ID" value="ETX02219.1"/>
    <property type="molecule type" value="Genomic_DNA"/>
</dbReference>
<organism evidence="2 3">
    <name type="scientific">Entotheonella factor</name>
    <dbReference type="NCBI Taxonomy" id="1429438"/>
    <lineage>
        <taxon>Bacteria</taxon>
        <taxon>Pseudomonadati</taxon>
        <taxon>Nitrospinota/Tectimicrobiota group</taxon>
        <taxon>Candidatus Tectimicrobiota</taxon>
        <taxon>Candidatus Entotheonellia</taxon>
        <taxon>Candidatus Entotheonellales</taxon>
        <taxon>Candidatus Entotheonellaceae</taxon>
        <taxon>Candidatus Entotheonella</taxon>
    </lineage>
</organism>
<dbReference type="HOGENOM" id="CLU_2697739_0_0_7"/>
<dbReference type="AlphaFoldDB" id="W4LVT2"/>
<evidence type="ECO:0000313" key="3">
    <source>
        <dbReference type="Proteomes" id="UP000019141"/>
    </source>
</evidence>
<gene>
    <name evidence="2" type="ORF">ETSY1_04345</name>
</gene>
<evidence type="ECO:0000256" key="1">
    <source>
        <dbReference type="SAM" id="SignalP"/>
    </source>
</evidence>